<gene>
    <name evidence="1" type="ORF">FNK824_LOCUS35876</name>
</gene>
<name>A0A820B0D9_9BILA</name>
<organism evidence="1 2">
    <name type="scientific">Rotaria sordida</name>
    <dbReference type="NCBI Taxonomy" id="392033"/>
    <lineage>
        <taxon>Eukaryota</taxon>
        <taxon>Metazoa</taxon>
        <taxon>Spiralia</taxon>
        <taxon>Gnathifera</taxon>
        <taxon>Rotifera</taxon>
        <taxon>Eurotatoria</taxon>
        <taxon>Bdelloidea</taxon>
        <taxon>Philodinida</taxon>
        <taxon>Philodinidae</taxon>
        <taxon>Rotaria</taxon>
    </lineage>
</organism>
<proteinExistence type="predicted"/>
<reference evidence="1" key="1">
    <citation type="submission" date="2021-02" db="EMBL/GenBank/DDBJ databases">
        <authorList>
            <person name="Nowell W R."/>
        </authorList>
    </citation>
    <scope>NUCLEOTIDE SEQUENCE</scope>
</reference>
<sequence length="26" mass="3039">MAEKQKKFDACVIRTSDADFIVAEWH</sequence>
<evidence type="ECO:0000313" key="2">
    <source>
        <dbReference type="Proteomes" id="UP000663874"/>
    </source>
</evidence>
<evidence type="ECO:0000313" key="1">
    <source>
        <dbReference type="EMBL" id="CAF4193467.1"/>
    </source>
</evidence>
<dbReference type="AlphaFoldDB" id="A0A820B0D9"/>
<protein>
    <submittedName>
        <fullName evidence="1">Uncharacterized protein</fullName>
    </submittedName>
</protein>
<dbReference type="Proteomes" id="UP000663874">
    <property type="component" value="Unassembled WGS sequence"/>
</dbReference>
<dbReference type="EMBL" id="CAJOBE010015781">
    <property type="protein sequence ID" value="CAF4193467.1"/>
    <property type="molecule type" value="Genomic_DNA"/>
</dbReference>
<comment type="caution">
    <text evidence="1">The sequence shown here is derived from an EMBL/GenBank/DDBJ whole genome shotgun (WGS) entry which is preliminary data.</text>
</comment>
<accession>A0A820B0D9</accession>
<feature type="non-terminal residue" evidence="1">
    <location>
        <position position="26"/>
    </location>
</feature>